<accession>A0ABR3DJL7</accession>
<feature type="region of interest" description="Disordered" evidence="1">
    <location>
        <begin position="380"/>
        <end position="484"/>
    </location>
</feature>
<proteinExistence type="predicted"/>
<feature type="compositionally biased region" description="Basic and acidic residues" evidence="1">
    <location>
        <begin position="454"/>
        <end position="467"/>
    </location>
</feature>
<dbReference type="EMBL" id="JAVLET010000002">
    <property type="protein sequence ID" value="KAL0472874.1"/>
    <property type="molecule type" value="Genomic_DNA"/>
</dbReference>
<evidence type="ECO:0000313" key="2">
    <source>
        <dbReference type="EMBL" id="KAL0472874.1"/>
    </source>
</evidence>
<feature type="compositionally biased region" description="Polar residues" evidence="1">
    <location>
        <begin position="384"/>
        <end position="395"/>
    </location>
</feature>
<feature type="compositionally biased region" description="Acidic residues" evidence="1">
    <location>
        <begin position="398"/>
        <end position="408"/>
    </location>
</feature>
<feature type="compositionally biased region" description="Basic and acidic residues" evidence="1">
    <location>
        <begin position="409"/>
        <end position="435"/>
    </location>
</feature>
<feature type="compositionally biased region" description="Acidic residues" evidence="1">
    <location>
        <begin position="436"/>
        <end position="453"/>
    </location>
</feature>
<feature type="region of interest" description="Disordered" evidence="1">
    <location>
        <begin position="532"/>
        <end position="583"/>
    </location>
</feature>
<evidence type="ECO:0000256" key="1">
    <source>
        <dbReference type="SAM" id="MobiDB-lite"/>
    </source>
</evidence>
<name>A0ABR3DJL7_NEUIN</name>
<organism evidence="2 3">
    <name type="scientific">Neurospora intermedia</name>
    <dbReference type="NCBI Taxonomy" id="5142"/>
    <lineage>
        <taxon>Eukaryota</taxon>
        <taxon>Fungi</taxon>
        <taxon>Dikarya</taxon>
        <taxon>Ascomycota</taxon>
        <taxon>Pezizomycotina</taxon>
        <taxon>Sordariomycetes</taxon>
        <taxon>Sordariomycetidae</taxon>
        <taxon>Sordariales</taxon>
        <taxon>Sordariaceae</taxon>
        <taxon>Neurospora</taxon>
    </lineage>
</organism>
<protein>
    <submittedName>
        <fullName evidence="2">Uncharacterized protein</fullName>
    </submittedName>
</protein>
<keyword evidence="3" id="KW-1185">Reference proteome</keyword>
<gene>
    <name evidence="2" type="ORF">QR685DRAFT_594713</name>
</gene>
<sequence length="583" mass="66387">MPGLPGQQTWTHAAAPYDRAQERFITALDAALNAVAADTFLIANQESHTVFEASREAFEIIQEAHEVWVRLDAIDALKVELALPVLIRAYEHSSEVTDRTIRTWDVIATRLAAPVGANNAYPDAHLLPLQQNISQLGYQEQSRSRRKSKLFCLFSLPPCSVLIRPTFPTRRLKLQTHSHISPYNCPTRTFLNGHLCQPPALNGHLCRPPVRNGYLRHQAMLKHLLLSFPSPHGRANSLLIPLSPPHLSPLDSPTPTTPTDAPRRLQLTLTSQPTNVTEKGCSARVHQPRGRKCANHLKNKARYRPNAEADRKRRETEAARRMVCSGCDKGVAGRGPKKCCWKCFHNRGVDRLRRNGLAGICPGCLYKECPNRQFGRENHRNEELYSNSVEDTQGGNDAPEEDDVENDDRESNNEESNDRRSNHEQHAIKESIDKEDSGEETDDEEGNEYDNSNEEDRNDTQNDNKDDNTEEANSDEGNDSDDDRWRCWHRKFCLRSKEQGTGYNCRGCLWTQCPNRKRGHFDLDYDVWEVFPDRDYDSEQEEDDDGYEDNKEGDEDEDEDEYGDDDGGDEDGDYEDEDGENRS</sequence>
<feature type="compositionally biased region" description="Acidic residues" evidence="1">
    <location>
        <begin position="468"/>
        <end position="482"/>
    </location>
</feature>
<comment type="caution">
    <text evidence="2">The sequence shown here is derived from an EMBL/GenBank/DDBJ whole genome shotgun (WGS) entry which is preliminary data.</text>
</comment>
<evidence type="ECO:0000313" key="3">
    <source>
        <dbReference type="Proteomes" id="UP001451303"/>
    </source>
</evidence>
<dbReference type="Proteomes" id="UP001451303">
    <property type="component" value="Unassembled WGS sequence"/>
</dbReference>
<reference evidence="2 3" key="1">
    <citation type="submission" date="2023-09" db="EMBL/GenBank/DDBJ databases">
        <title>Multi-omics analysis of a traditional fermented food reveals byproduct-associated fungal strains for waste-to-food upcycling.</title>
        <authorList>
            <consortium name="Lawrence Berkeley National Laboratory"/>
            <person name="Rekdal V.M."/>
            <person name="Villalobos-Escobedo J.M."/>
            <person name="Rodriguez-Valeron N."/>
            <person name="Garcia M.O."/>
            <person name="Vasquez D.P."/>
            <person name="Damayanti I."/>
            <person name="Sorensen P.M."/>
            <person name="Baidoo E.E."/>
            <person name="De Carvalho A.C."/>
            <person name="Riley R."/>
            <person name="Lipzen A."/>
            <person name="He G."/>
            <person name="Yan M."/>
            <person name="Haridas S."/>
            <person name="Daum C."/>
            <person name="Yoshinaga Y."/>
            <person name="Ng V."/>
            <person name="Grigoriev I.V."/>
            <person name="Munk R."/>
            <person name="Nuraida L."/>
            <person name="Wijaya C.H."/>
            <person name="Morales P.-C."/>
            <person name="Keasling J.D."/>
        </authorList>
    </citation>
    <scope>NUCLEOTIDE SEQUENCE [LARGE SCALE GENOMIC DNA]</scope>
    <source>
        <strain evidence="2 3">FGSC 2613</strain>
    </source>
</reference>
<feature type="compositionally biased region" description="Acidic residues" evidence="1">
    <location>
        <begin position="538"/>
        <end position="583"/>
    </location>
</feature>